<dbReference type="AlphaFoldDB" id="A0A9W6XPR4"/>
<evidence type="ECO:0000313" key="2">
    <source>
        <dbReference type="Proteomes" id="UP001165121"/>
    </source>
</evidence>
<organism evidence="1 2">
    <name type="scientific">Phytophthora fragariaefolia</name>
    <dbReference type="NCBI Taxonomy" id="1490495"/>
    <lineage>
        <taxon>Eukaryota</taxon>
        <taxon>Sar</taxon>
        <taxon>Stramenopiles</taxon>
        <taxon>Oomycota</taxon>
        <taxon>Peronosporomycetes</taxon>
        <taxon>Peronosporales</taxon>
        <taxon>Peronosporaceae</taxon>
        <taxon>Phytophthora</taxon>
    </lineage>
</organism>
<proteinExistence type="predicted"/>
<protein>
    <submittedName>
        <fullName evidence="1">Unnamed protein product</fullName>
    </submittedName>
</protein>
<dbReference type="Proteomes" id="UP001165121">
    <property type="component" value="Unassembled WGS sequence"/>
</dbReference>
<reference evidence="1" key="1">
    <citation type="submission" date="2023-04" db="EMBL/GenBank/DDBJ databases">
        <title>Phytophthora fragariaefolia NBRC 109709.</title>
        <authorList>
            <person name="Ichikawa N."/>
            <person name="Sato H."/>
            <person name="Tonouchi N."/>
        </authorList>
    </citation>
    <scope>NUCLEOTIDE SEQUENCE</scope>
    <source>
        <strain evidence="1">NBRC 109709</strain>
    </source>
</reference>
<gene>
    <name evidence="1" type="ORF">Pfra01_001449500</name>
</gene>
<name>A0A9W6XPR4_9STRA</name>
<dbReference type="EMBL" id="BSXT01001517">
    <property type="protein sequence ID" value="GMF43183.1"/>
    <property type="molecule type" value="Genomic_DNA"/>
</dbReference>
<comment type="caution">
    <text evidence="1">The sequence shown here is derived from an EMBL/GenBank/DDBJ whole genome shotgun (WGS) entry which is preliminary data.</text>
</comment>
<keyword evidence="2" id="KW-1185">Reference proteome</keyword>
<sequence length="97" mass="10727">MLKHREALGVMLKNFNTVYESLGHNGGELNAIQSDPVYYMYTITNMKGLSREMPAQGHDSGVAKTRELIAELEDASLQLQNNTVSVGKDGVVELYQP</sequence>
<evidence type="ECO:0000313" key="1">
    <source>
        <dbReference type="EMBL" id="GMF43183.1"/>
    </source>
</evidence>
<accession>A0A9W6XPR4</accession>